<dbReference type="Proteomes" id="UP000189796">
    <property type="component" value="Chromosome I"/>
</dbReference>
<evidence type="ECO:0000313" key="3">
    <source>
        <dbReference type="Proteomes" id="UP000189796"/>
    </source>
</evidence>
<sequence>MHEFSQKGVVPLSERLSLSPEEASALTGIGLTTIKAATYSGALVARKNGKNTVILPEDLKAWLKSLPRIDKKSTNEQLEYA</sequence>
<dbReference type="InterPro" id="IPR041657">
    <property type="entry name" value="HTH_17"/>
</dbReference>
<organism evidence="2 3">
    <name type="scientific">Bradyrhizobium erythrophlei</name>
    <dbReference type="NCBI Taxonomy" id="1437360"/>
    <lineage>
        <taxon>Bacteria</taxon>
        <taxon>Pseudomonadati</taxon>
        <taxon>Pseudomonadota</taxon>
        <taxon>Alphaproteobacteria</taxon>
        <taxon>Hyphomicrobiales</taxon>
        <taxon>Nitrobacteraceae</taxon>
        <taxon>Bradyrhizobium</taxon>
    </lineage>
</organism>
<dbReference type="EMBL" id="LT670817">
    <property type="protein sequence ID" value="SHG79074.1"/>
    <property type="molecule type" value="Genomic_DNA"/>
</dbReference>
<evidence type="ECO:0000259" key="1">
    <source>
        <dbReference type="Pfam" id="PF12728"/>
    </source>
</evidence>
<accession>A0A1M5MNS4</accession>
<dbReference type="RefSeq" id="WP_079601621.1">
    <property type="nucleotide sequence ID" value="NZ_LT670817.1"/>
</dbReference>
<evidence type="ECO:0000313" key="2">
    <source>
        <dbReference type="EMBL" id="SHG79074.1"/>
    </source>
</evidence>
<feature type="domain" description="Helix-turn-helix" evidence="1">
    <location>
        <begin position="18"/>
        <end position="65"/>
    </location>
</feature>
<dbReference type="AlphaFoldDB" id="A0A1M5MNS4"/>
<gene>
    <name evidence="2" type="ORF">SAMN05443248_2665</name>
</gene>
<reference evidence="2 3" key="1">
    <citation type="submission" date="2016-11" db="EMBL/GenBank/DDBJ databases">
        <authorList>
            <person name="Jaros S."/>
            <person name="Januszkiewicz K."/>
            <person name="Wedrychowicz H."/>
        </authorList>
    </citation>
    <scope>NUCLEOTIDE SEQUENCE [LARGE SCALE GENOMIC DNA]</scope>
    <source>
        <strain evidence="2 3">GAS138</strain>
    </source>
</reference>
<dbReference type="OrthoDB" id="8455293at2"/>
<dbReference type="Pfam" id="PF12728">
    <property type="entry name" value="HTH_17"/>
    <property type="match status" value="1"/>
</dbReference>
<proteinExistence type="predicted"/>
<name>A0A1M5MNS4_9BRAD</name>
<protein>
    <submittedName>
        <fullName evidence="2">Helix-turn-helix domain-containing protein</fullName>
    </submittedName>
</protein>